<sequence length="234" mass="26102">MVVINTKKLVVGSLLSSDAGIPPPVMKDVLDSLLFFQLYADTKVSRFDPSAAWFEYFDQAVLKLKWTTSDYEGDVGPPQSDLCISISVLVEKVLSKYLASKQVEEVKEMMTCIGSLAEDNQASLLFRQQTVKASAEVPGRTDVFLQIDLLDPGLRLSSLFVIFGTTSEVGHDLWHQTFPEASLVDDVQVRFRQREWNHADNKHLVGKIQAFLADKREGMILPISCEASEEASDD</sequence>
<dbReference type="EMBL" id="LGSI01000012">
    <property type="protein sequence ID" value="OCR26529.1"/>
    <property type="molecule type" value="Genomic_DNA"/>
</dbReference>
<accession>A0A1C7ZAY9</accession>
<name>A0A1C7ZAY9_PSESX</name>
<protein>
    <submittedName>
        <fullName evidence="1">Uncharacterized protein</fullName>
    </submittedName>
</protein>
<organism evidence="1 2">
    <name type="scientific">Pseudomonas syringae</name>
    <dbReference type="NCBI Taxonomy" id="317"/>
    <lineage>
        <taxon>Bacteria</taxon>
        <taxon>Pseudomonadati</taxon>
        <taxon>Pseudomonadota</taxon>
        <taxon>Gammaproteobacteria</taxon>
        <taxon>Pseudomonadales</taxon>
        <taxon>Pseudomonadaceae</taxon>
        <taxon>Pseudomonas</taxon>
    </lineage>
</organism>
<gene>
    <name evidence="1" type="ORF">AFK24_03085</name>
</gene>
<reference evidence="1 2" key="1">
    <citation type="submission" date="2015-07" db="EMBL/GenBank/DDBJ databases">
        <title>Draft genome sequence of a diazotrophic, plant growth-promoting rhizobacterium of the Pseudomonas syringae complex.</title>
        <authorList>
            <person name="Patten C.L."/>
            <person name="Jeong H."/>
        </authorList>
    </citation>
    <scope>NUCLEOTIDE SEQUENCE [LARGE SCALE GENOMIC DNA]</scope>
    <source>
        <strain evidence="1 2">GR12-2</strain>
    </source>
</reference>
<dbReference type="AlphaFoldDB" id="A0A1C7ZAY9"/>
<evidence type="ECO:0000313" key="1">
    <source>
        <dbReference type="EMBL" id="OCR26529.1"/>
    </source>
</evidence>
<dbReference type="OrthoDB" id="7031358at2"/>
<dbReference type="Proteomes" id="UP000093104">
    <property type="component" value="Unassembled WGS sequence"/>
</dbReference>
<comment type="caution">
    <text evidence="1">The sequence shown here is derived from an EMBL/GenBank/DDBJ whole genome shotgun (WGS) entry which is preliminary data.</text>
</comment>
<dbReference type="RefSeq" id="WP_065831840.1">
    <property type="nucleotide sequence ID" value="NZ_LGSI01000012.1"/>
</dbReference>
<proteinExistence type="predicted"/>
<evidence type="ECO:0000313" key="2">
    <source>
        <dbReference type="Proteomes" id="UP000093104"/>
    </source>
</evidence>